<dbReference type="AlphaFoldDB" id="A0A2U2RU41"/>
<proteinExistence type="predicted"/>
<reference evidence="1 2" key="1">
    <citation type="submission" date="2017-11" db="EMBL/GenBank/DDBJ databases">
        <title>Draft genome sequence of Bifidobacterium longum UMA026, isolated from Holstein dairy cow feces.</title>
        <authorList>
            <person name="Albert K."/>
            <person name="Sela D.A."/>
        </authorList>
    </citation>
    <scope>NUCLEOTIDE SEQUENCE [LARGE SCALE GENOMIC DNA]</scope>
    <source>
        <strain evidence="1 2">UMA026</strain>
    </source>
</reference>
<comment type="caution">
    <text evidence="1">The sequence shown here is derived from an EMBL/GenBank/DDBJ whole genome shotgun (WGS) entry which is preliminary data.</text>
</comment>
<evidence type="ECO:0000313" key="1">
    <source>
        <dbReference type="EMBL" id="PWH09275.1"/>
    </source>
</evidence>
<gene>
    <name evidence="1" type="ORF">CWE05_03085</name>
</gene>
<dbReference type="Proteomes" id="UP000245582">
    <property type="component" value="Unassembled WGS sequence"/>
</dbReference>
<name>A0A2U2RU41_BIFLN</name>
<evidence type="ECO:0000313" key="2">
    <source>
        <dbReference type="Proteomes" id="UP000245582"/>
    </source>
</evidence>
<protein>
    <submittedName>
        <fullName evidence="1">Uncharacterized protein</fullName>
    </submittedName>
</protein>
<organism evidence="1 2">
    <name type="scientific">Bifidobacterium longum</name>
    <dbReference type="NCBI Taxonomy" id="216816"/>
    <lineage>
        <taxon>Bacteria</taxon>
        <taxon>Bacillati</taxon>
        <taxon>Actinomycetota</taxon>
        <taxon>Actinomycetes</taxon>
        <taxon>Bifidobacteriales</taxon>
        <taxon>Bifidobacteriaceae</taxon>
        <taxon>Bifidobacterium</taxon>
    </lineage>
</organism>
<dbReference type="EMBL" id="PHUM01000003">
    <property type="protein sequence ID" value="PWH09275.1"/>
    <property type="molecule type" value="Genomic_DNA"/>
</dbReference>
<accession>A0A2U2RU41</accession>
<sequence length="108" mass="12591">MKRFHGWEPGYTAEYDETGRLTGFTRETEWDETERDWMLALDDYESSICPGCGLPLEVCRNGEFQIDHEARVCWGSAHRAIAVKQWREEHPKDANGDHLMTMLTLKTE</sequence>